<sequence length="787" mass="84169">MGLASLHTGPVKTSGPMDVKDGEVRQHPTIDGNFDRVGLGVDAQYGTDRDMEVALSELEASGSGIKLAGDVVPSHTGFGADMLLAVLGEPLQRDLYQCTTLPLTLCRAVARASPCLHEYQLGDLGMYGVWSVGPTELTDLMNRGIIQGDGARVIFADMGKRSNWNVTAPLSIVETEGEIEGDDGLLFFTYFKPLQPALRWLSLSGAAGRLIRGDIAHSVLTRQTALLRFDANGFNGLEPNPPADCPEATGASGTGTHLGWLWSESHPLAQHVSEGIAMFTRSLGAASFQELNLKAEDTKAFMGRGPDLSLDFVTRPLWLLPALLGDTGVYTAALHRLADVGIDPRRTIRQLQNHDELTFELIDFRRDETLPLPSSTPNAVTFDHSDSGVKRAMQDVRAETRHFVLSLVAENSYILRSSCNGVASTLPTLFACMHAQRMHPKDRAGRRSAVGSIKDETDSDSETLRANVTRDHKLVTALLSLQPGVMALSGWDLVGALSLQWPRSMSQQEGENKPFFAVNDMPGATVLDMPQALDTEEEEEGPALPEDVFPVIPSALCTDGDYRIMNRGRHALQSSATDTVDPAACAMPPIPQCSSLYGAVDTQLSAKGEGVQPYAACARDLLGLRRVLGVPQGCMSLPLSHGSVSIPSTPSGVPMLEAFEACTYPHLSTGCSTIVWGVIGSNGIVSLCAFNFGFDCSASVSVPVSTVLDAFKDPLVTPRMKREQTDALAEVSALDTAALTHTPLYAGSVGSGSVIEVSLPPRAFEVIVIGQAGGVDRDSVWAQVHSQ</sequence>
<evidence type="ECO:0000313" key="3">
    <source>
        <dbReference type="Proteomes" id="UP000265618"/>
    </source>
</evidence>
<evidence type="ECO:0000256" key="1">
    <source>
        <dbReference type="SAM" id="MobiDB-lite"/>
    </source>
</evidence>
<protein>
    <submittedName>
        <fullName evidence="2">Uncharacterized protein</fullName>
    </submittedName>
</protein>
<gene>
    <name evidence="2" type="ORF">KIPB_008457</name>
</gene>
<accession>A0A9K3GKR7</accession>
<organism evidence="2 3">
    <name type="scientific">Kipferlia bialata</name>
    <dbReference type="NCBI Taxonomy" id="797122"/>
    <lineage>
        <taxon>Eukaryota</taxon>
        <taxon>Metamonada</taxon>
        <taxon>Carpediemonas-like organisms</taxon>
        <taxon>Kipferlia</taxon>
    </lineage>
</organism>
<name>A0A9K3GKR7_9EUKA</name>
<dbReference type="InterPro" id="IPR017853">
    <property type="entry name" value="GH"/>
</dbReference>
<proteinExistence type="predicted"/>
<dbReference type="EMBL" id="BDIP01002623">
    <property type="protein sequence ID" value="GIQ86578.1"/>
    <property type="molecule type" value="Genomic_DNA"/>
</dbReference>
<keyword evidence="3" id="KW-1185">Reference proteome</keyword>
<comment type="caution">
    <text evidence="2">The sequence shown here is derived from an EMBL/GenBank/DDBJ whole genome shotgun (WGS) entry which is preliminary data.</text>
</comment>
<dbReference type="AlphaFoldDB" id="A0A9K3GKR7"/>
<dbReference type="SUPFAM" id="SSF51445">
    <property type="entry name" value="(Trans)glycosidases"/>
    <property type="match status" value="1"/>
</dbReference>
<evidence type="ECO:0000313" key="2">
    <source>
        <dbReference type="EMBL" id="GIQ86578.1"/>
    </source>
</evidence>
<dbReference type="OrthoDB" id="10475224at2759"/>
<feature type="region of interest" description="Disordered" evidence="1">
    <location>
        <begin position="1"/>
        <end position="23"/>
    </location>
</feature>
<reference evidence="2 3" key="1">
    <citation type="journal article" date="2018" name="PLoS ONE">
        <title>The draft genome of Kipferlia bialata reveals reductive genome evolution in fornicate parasites.</title>
        <authorList>
            <person name="Tanifuji G."/>
            <person name="Takabayashi S."/>
            <person name="Kume K."/>
            <person name="Takagi M."/>
            <person name="Nakayama T."/>
            <person name="Kamikawa R."/>
            <person name="Inagaki Y."/>
            <person name="Hashimoto T."/>
        </authorList>
    </citation>
    <scope>NUCLEOTIDE SEQUENCE [LARGE SCALE GENOMIC DNA]</scope>
    <source>
        <strain evidence="2">NY0173</strain>
    </source>
</reference>
<feature type="region of interest" description="Disordered" evidence="1">
    <location>
        <begin position="441"/>
        <end position="462"/>
    </location>
</feature>
<dbReference type="Proteomes" id="UP000265618">
    <property type="component" value="Unassembled WGS sequence"/>
</dbReference>